<dbReference type="PROSITE" id="PS50850">
    <property type="entry name" value="MFS"/>
    <property type="match status" value="1"/>
</dbReference>
<feature type="transmembrane region" description="Helical" evidence="5">
    <location>
        <begin position="193"/>
        <end position="215"/>
    </location>
</feature>
<dbReference type="InterPro" id="IPR011701">
    <property type="entry name" value="MFS"/>
</dbReference>
<evidence type="ECO:0000256" key="2">
    <source>
        <dbReference type="ARBA" id="ARBA00022692"/>
    </source>
</evidence>
<organism evidence="7 8">
    <name type="scientific">Brachionus plicatilis</name>
    <name type="common">Marine rotifer</name>
    <name type="synonym">Brachionus muelleri</name>
    <dbReference type="NCBI Taxonomy" id="10195"/>
    <lineage>
        <taxon>Eukaryota</taxon>
        <taxon>Metazoa</taxon>
        <taxon>Spiralia</taxon>
        <taxon>Gnathifera</taxon>
        <taxon>Rotifera</taxon>
        <taxon>Eurotatoria</taxon>
        <taxon>Monogononta</taxon>
        <taxon>Pseudotrocha</taxon>
        <taxon>Ploima</taxon>
        <taxon>Brachionidae</taxon>
        <taxon>Brachionus</taxon>
    </lineage>
</organism>
<feature type="domain" description="Major facilitator superfamily (MFS) profile" evidence="6">
    <location>
        <begin position="53"/>
        <end position="282"/>
    </location>
</feature>
<dbReference type="PANTHER" id="PTHR11662:SF399">
    <property type="entry name" value="FI19708P1-RELATED"/>
    <property type="match status" value="1"/>
</dbReference>
<dbReference type="InterPro" id="IPR036259">
    <property type="entry name" value="MFS_trans_sf"/>
</dbReference>
<gene>
    <name evidence="7" type="ORF">BpHYR1_004238</name>
</gene>
<reference evidence="7 8" key="1">
    <citation type="journal article" date="2018" name="Sci. Rep.">
        <title>Genomic signatures of local adaptation to the degree of environmental predictability in rotifers.</title>
        <authorList>
            <person name="Franch-Gras L."/>
            <person name="Hahn C."/>
            <person name="Garcia-Roger E.M."/>
            <person name="Carmona M.J."/>
            <person name="Serra M."/>
            <person name="Gomez A."/>
        </authorList>
    </citation>
    <scope>NUCLEOTIDE SEQUENCE [LARGE SCALE GENOMIC DNA]</scope>
    <source>
        <strain evidence="7">HYR1</strain>
    </source>
</reference>
<evidence type="ECO:0000256" key="5">
    <source>
        <dbReference type="SAM" id="Phobius"/>
    </source>
</evidence>
<dbReference type="STRING" id="10195.A0A3M7QCU4"/>
<evidence type="ECO:0000256" key="3">
    <source>
        <dbReference type="ARBA" id="ARBA00022989"/>
    </source>
</evidence>
<keyword evidence="8" id="KW-1185">Reference proteome</keyword>
<evidence type="ECO:0000313" key="8">
    <source>
        <dbReference type="Proteomes" id="UP000276133"/>
    </source>
</evidence>
<keyword evidence="3 5" id="KW-1133">Transmembrane helix</keyword>
<feature type="transmembrane region" description="Helical" evidence="5">
    <location>
        <begin position="227"/>
        <end position="246"/>
    </location>
</feature>
<protein>
    <submittedName>
        <fullName evidence="7">Inorganic phosphate cotransporter isoform X1</fullName>
    </submittedName>
</protein>
<dbReference type="GO" id="GO:0022857">
    <property type="term" value="F:transmembrane transporter activity"/>
    <property type="evidence" value="ECO:0007669"/>
    <property type="project" value="InterPro"/>
</dbReference>
<evidence type="ECO:0000256" key="1">
    <source>
        <dbReference type="ARBA" id="ARBA00004141"/>
    </source>
</evidence>
<dbReference type="EMBL" id="REGN01006635">
    <property type="protein sequence ID" value="RNA08778.1"/>
    <property type="molecule type" value="Genomic_DNA"/>
</dbReference>
<feature type="transmembrane region" description="Helical" evidence="5">
    <location>
        <begin position="81"/>
        <end position="102"/>
    </location>
</feature>
<dbReference type="GO" id="GO:0016020">
    <property type="term" value="C:membrane"/>
    <property type="evidence" value="ECO:0007669"/>
    <property type="project" value="UniProtKB-SubCell"/>
</dbReference>
<accession>A0A3M7QCU4</accession>
<evidence type="ECO:0000256" key="4">
    <source>
        <dbReference type="ARBA" id="ARBA00023136"/>
    </source>
</evidence>
<keyword evidence="2 5" id="KW-0812">Transmembrane</keyword>
<comment type="subcellular location">
    <subcellularLocation>
        <location evidence="1">Membrane</location>
        <topology evidence="1">Multi-pass membrane protein</topology>
    </subcellularLocation>
</comment>
<dbReference type="GO" id="GO:0006820">
    <property type="term" value="P:monoatomic anion transport"/>
    <property type="evidence" value="ECO:0007669"/>
    <property type="project" value="TreeGrafter"/>
</dbReference>
<dbReference type="PANTHER" id="PTHR11662">
    <property type="entry name" value="SOLUTE CARRIER FAMILY 17"/>
    <property type="match status" value="1"/>
</dbReference>
<dbReference type="OrthoDB" id="2985014at2759"/>
<evidence type="ECO:0000259" key="6">
    <source>
        <dbReference type="PROSITE" id="PS50850"/>
    </source>
</evidence>
<sequence length="282" mass="32465">MEKGKKIRVHFYTLFKNIISFGVYLASYECVLGFWTDLDVTRDFQATMHLGKALLVMKHIKKFENLQNFIIPHKMYSTPSFLLSFRLLLTLMVFLGLAALYMQRTNMGIAILCMVNHTSIDSEQFIRRNFSAQSNKCYLEQKNYTSLPDGPFLWPKQTQGIVLFLTGLFHGPCFPSLGTLWSHWVPPNERSRILGIATSGVQIGNIVALPLGGFLCRHGFDDGWPSIFYIYGLIGVIWAAFFLLFISESPTHQKFISTQEKFYIMQNIKKPQKKPFFSKTMK</sequence>
<dbReference type="InterPro" id="IPR020846">
    <property type="entry name" value="MFS_dom"/>
</dbReference>
<dbReference type="Gene3D" id="1.20.1250.20">
    <property type="entry name" value="MFS general substrate transporter like domains"/>
    <property type="match status" value="1"/>
</dbReference>
<dbReference type="Pfam" id="PF07690">
    <property type="entry name" value="MFS_1"/>
    <property type="match status" value="1"/>
</dbReference>
<evidence type="ECO:0000313" key="7">
    <source>
        <dbReference type="EMBL" id="RNA08778.1"/>
    </source>
</evidence>
<keyword evidence="4 5" id="KW-0472">Membrane</keyword>
<proteinExistence type="predicted"/>
<comment type="caution">
    <text evidence="7">The sequence shown here is derived from an EMBL/GenBank/DDBJ whole genome shotgun (WGS) entry which is preliminary data.</text>
</comment>
<dbReference type="InterPro" id="IPR050382">
    <property type="entry name" value="MFS_Na/Anion_cotransporter"/>
</dbReference>
<dbReference type="Proteomes" id="UP000276133">
    <property type="component" value="Unassembled WGS sequence"/>
</dbReference>
<dbReference type="SUPFAM" id="SSF103473">
    <property type="entry name" value="MFS general substrate transporter"/>
    <property type="match status" value="1"/>
</dbReference>
<feature type="transmembrane region" description="Helical" evidence="5">
    <location>
        <begin position="161"/>
        <end position="181"/>
    </location>
</feature>
<dbReference type="AlphaFoldDB" id="A0A3M7QCU4"/>
<name>A0A3M7QCU4_BRAPC</name>